<evidence type="ECO:0000313" key="12">
    <source>
        <dbReference type="EMBL" id="REE28804.1"/>
    </source>
</evidence>
<evidence type="ECO:0000256" key="3">
    <source>
        <dbReference type="ARBA" id="ARBA00022763"/>
    </source>
</evidence>
<accession>A0A371NEA8</accession>
<keyword evidence="12" id="KW-0269">Exonuclease</keyword>
<protein>
    <recommendedName>
        <fullName evidence="9">DNA double-strand break repair Rad50 ATPase</fullName>
    </recommendedName>
</protein>
<sequence>MIIRSLELKNIRSYESGRVEFDDGVTLFEGDIGSGKTTLLLAVEFALFGLGDQRGDSLLRATSNSGSVKLTFTVDGEEYTVYRELKRGSSGVQQGELYIRKQGVVKKLSAKELKAEVLEILGYREPLNPRARSRIYRYAVFTPQEQMKSIIEAPKNDRLERLRKAFDLEKYSRAADNANLVSRRIRRESESLEDRSYDLEDKKRELEGLLGEKEKLESEKKQLDSDIEGIEAEIAKLKSEMEVLQREKNRIESAEREIESLQNEIETLRSSSERLMERNRSIEEEYQRSLDELQRCSDIREKLQEELNSLGERISALELKRESLMDDSRKFREASIQYTNLVSELENLIKTGRDLEDEISGLEDYTDRIKSKIESMESIEDPGYTEDEVEAGIRKLEVEVSDLQQELGGIHGKIEDYESIGRRGVCPTCDQEVNPDYINDKLSRARERKGSVESRIADLRNEIMNKNELMKRIAEYKRSREELRLLREDLEKRIKECHRRRESLDNIRERIRQIEEGKAESEKLTEELKDAESDFNKVEHELKSLREMESEYSSKLAAASGRMDQLRTRIIELNPETSREYRDNLKKIDENENTIAEKKAKIKENEEALKNRDEVESSIHELTQSIGEMENLRDEKRDRRAAVEGKIEEKQRQIGNLESEIAKKRELRKRARELGNYVTWLNEYFIPAMDDIETHVMAQINHEFNERFQKWFRVLVDDPGKSVRIDEDFTPIVEQDGYEQNLEYLSGGERTSIALAYRLALNMVVQRLTDVRSDILILDEPTDGFSKEQLYKLRDIFDELESRQIILVSHEEELENLADHIYRVEKSDGTSIIEKAG</sequence>
<evidence type="ECO:0000256" key="7">
    <source>
        <dbReference type="ARBA" id="ARBA00023054"/>
    </source>
</evidence>
<evidence type="ECO:0000256" key="5">
    <source>
        <dbReference type="ARBA" id="ARBA00022833"/>
    </source>
</evidence>
<reference evidence="12 13" key="1">
    <citation type="submission" date="2018-07" db="EMBL/GenBank/DDBJ databases">
        <title>Genomic Encyclopedia of Type Strains, Phase IV (KMG-IV): sequencing the most valuable type-strain genomes for metagenomic binning, comparative biology and taxonomic classification.</title>
        <authorList>
            <person name="Goeker M."/>
        </authorList>
    </citation>
    <scope>NUCLEOTIDE SEQUENCE [LARGE SCALE GENOMIC DNA]</scope>
    <source>
        <strain evidence="12 13">DSM 7466</strain>
    </source>
</reference>
<evidence type="ECO:0000256" key="4">
    <source>
        <dbReference type="ARBA" id="ARBA00022801"/>
    </source>
</evidence>
<name>A0A371NEA8_9EURY</name>
<dbReference type="SUPFAM" id="SSF75712">
    <property type="entry name" value="Rad50 coiled-coil Zn hook"/>
    <property type="match status" value="1"/>
</dbReference>
<keyword evidence="4 9" id="KW-0378">Hydrolase</keyword>
<dbReference type="AlphaFoldDB" id="A0A371NEA8"/>
<gene>
    <name evidence="9" type="primary">rad50</name>
    <name evidence="12" type="ORF">C7452_0828</name>
</gene>
<feature type="coiled-coil region" evidence="9">
    <location>
        <begin position="442"/>
        <end position="548"/>
    </location>
</feature>
<dbReference type="InterPro" id="IPR027417">
    <property type="entry name" value="P-loop_NTPase"/>
</dbReference>
<dbReference type="EMBL" id="QREL01000001">
    <property type="protein sequence ID" value="REE28804.1"/>
    <property type="molecule type" value="Genomic_DNA"/>
</dbReference>
<feature type="binding site" evidence="9 10">
    <location>
        <position position="429"/>
    </location>
    <ligand>
        <name>Zn(2+)</name>
        <dbReference type="ChEBI" id="CHEBI:29105"/>
    </ligand>
</feature>
<dbReference type="GO" id="GO:0005524">
    <property type="term" value="F:ATP binding"/>
    <property type="evidence" value="ECO:0007669"/>
    <property type="project" value="UniProtKB-UniRule"/>
</dbReference>
<comment type="caution">
    <text evidence="12">The sequence shown here is derived from an EMBL/GenBank/DDBJ whole genome shotgun (WGS) entry which is preliminary data.</text>
</comment>
<keyword evidence="5 9" id="KW-0862">Zinc</keyword>
<feature type="binding site" evidence="9 10">
    <location>
        <position position="426"/>
    </location>
    <ligand>
        <name>Zn(2+)</name>
        <dbReference type="ChEBI" id="CHEBI:29105"/>
    </ligand>
</feature>
<dbReference type="Pfam" id="PF13476">
    <property type="entry name" value="AAA_23"/>
    <property type="match status" value="1"/>
</dbReference>
<dbReference type="PROSITE" id="PS51131">
    <property type="entry name" value="ZN_HOOK"/>
    <property type="match status" value="1"/>
</dbReference>
<dbReference type="InterPro" id="IPR022982">
    <property type="entry name" value="Rad50_ATPase_archaeal"/>
</dbReference>
<keyword evidence="3 9" id="KW-0227">DNA damage</keyword>
<dbReference type="SUPFAM" id="SSF52540">
    <property type="entry name" value="P-loop containing nucleoside triphosphate hydrolases"/>
    <property type="match status" value="2"/>
</dbReference>
<dbReference type="InterPro" id="IPR013134">
    <property type="entry name" value="Zn_hook_RAD50"/>
</dbReference>
<dbReference type="HAMAP" id="MF_00449">
    <property type="entry name" value="RAD50"/>
    <property type="match status" value="1"/>
</dbReference>
<keyword evidence="6 9" id="KW-0067">ATP-binding</keyword>
<dbReference type="RefSeq" id="WP_115892296.1">
    <property type="nucleotide sequence ID" value="NZ_QREL01000001.1"/>
</dbReference>
<keyword evidence="13" id="KW-1185">Reference proteome</keyword>
<evidence type="ECO:0000256" key="6">
    <source>
        <dbReference type="ARBA" id="ARBA00022840"/>
    </source>
</evidence>
<evidence type="ECO:0000313" key="13">
    <source>
        <dbReference type="Proteomes" id="UP000256864"/>
    </source>
</evidence>
<keyword evidence="8 9" id="KW-0234">DNA repair</keyword>
<dbReference type="PANTHER" id="PTHR32114">
    <property type="entry name" value="ABC TRANSPORTER ABCH.3"/>
    <property type="match status" value="1"/>
</dbReference>
<keyword evidence="12" id="KW-0540">Nuclease</keyword>
<dbReference type="Gene3D" id="3.40.50.300">
    <property type="entry name" value="P-loop containing nucleotide triphosphate hydrolases"/>
    <property type="match status" value="2"/>
</dbReference>
<comment type="domain">
    <text evidence="9">The two conserved Cys that bind zinc constitute the zinc-hook, which separates the large intramolecular coiled coil regions. The 2 Cys residues coordinate one molecule of zinc with the help of the 2 Cys residues of the zinc-hook of another Rad50 molecule, thereby forming a V-shaped homodimer.</text>
</comment>
<dbReference type="GO" id="GO:0004527">
    <property type="term" value="F:exonuclease activity"/>
    <property type="evidence" value="ECO:0007669"/>
    <property type="project" value="UniProtKB-KW"/>
</dbReference>
<comment type="similarity">
    <text evidence="9">Belongs to the SMC family. RAD50 subfamily.</text>
</comment>
<dbReference type="Gene3D" id="1.10.287.1490">
    <property type="match status" value="2"/>
</dbReference>
<feature type="binding site" evidence="9">
    <location>
        <position position="144"/>
    </location>
    <ligand>
        <name>ATP</name>
        <dbReference type="ChEBI" id="CHEBI:30616"/>
    </ligand>
</feature>
<evidence type="ECO:0000256" key="8">
    <source>
        <dbReference type="ARBA" id="ARBA00023204"/>
    </source>
</evidence>
<keyword evidence="2 9" id="KW-0547">Nucleotide-binding</keyword>
<feature type="coiled-coil region" evidence="9">
    <location>
        <begin position="199"/>
        <end position="358"/>
    </location>
</feature>
<dbReference type="PANTHER" id="PTHR32114:SF2">
    <property type="entry name" value="ABC TRANSPORTER ABCH.3"/>
    <property type="match status" value="1"/>
</dbReference>
<comment type="subunit">
    <text evidence="9">Homodimer. Forms a heterotetramer composed of two Mre11 subunits and two Rad50 subunits.</text>
</comment>
<dbReference type="GO" id="GO:0008270">
    <property type="term" value="F:zinc ion binding"/>
    <property type="evidence" value="ECO:0007669"/>
    <property type="project" value="UniProtKB-UniRule"/>
</dbReference>
<dbReference type="InterPro" id="IPR038729">
    <property type="entry name" value="Rad50/SbcC_AAA"/>
</dbReference>
<organism evidence="12 13">
    <name type="scientific">Methanothermobacter defluvii</name>
    <dbReference type="NCBI Taxonomy" id="49339"/>
    <lineage>
        <taxon>Archaea</taxon>
        <taxon>Methanobacteriati</taxon>
        <taxon>Methanobacteriota</taxon>
        <taxon>Methanomada group</taxon>
        <taxon>Methanobacteria</taxon>
        <taxon>Methanobacteriales</taxon>
        <taxon>Methanobacteriaceae</taxon>
        <taxon>Methanothermobacter</taxon>
    </lineage>
</organism>
<feature type="coiled-coil region" evidence="9">
    <location>
        <begin position="588"/>
        <end position="674"/>
    </location>
</feature>
<keyword evidence="1 9" id="KW-0479">Metal-binding</keyword>
<evidence type="ECO:0000256" key="2">
    <source>
        <dbReference type="ARBA" id="ARBA00022741"/>
    </source>
</evidence>
<comment type="function">
    <text evidence="9">Part of the Rad50/Mre11 complex, which is involved in the early steps of DNA double-strand break (DSB) repair. The complex may facilitate opening of the processed DNA ends to aid in the recruitment of HerA and NurA. Rad50 controls the balance between DNA end bridging and DNA resection via ATP-dependent structural rearrangements of the Rad50/Mre11 complex.</text>
</comment>
<evidence type="ECO:0000256" key="10">
    <source>
        <dbReference type="PROSITE-ProRule" id="PRU00471"/>
    </source>
</evidence>
<dbReference type="Proteomes" id="UP000256864">
    <property type="component" value="Unassembled WGS sequence"/>
</dbReference>
<keyword evidence="7 9" id="KW-0175">Coiled coil</keyword>
<dbReference type="GO" id="GO:0006302">
    <property type="term" value="P:double-strand break repair"/>
    <property type="evidence" value="ECO:0007669"/>
    <property type="project" value="UniProtKB-UniRule"/>
</dbReference>
<comment type="cofactor">
    <cofactor evidence="9">
        <name>Zn(2+)</name>
        <dbReference type="ChEBI" id="CHEBI:29105"/>
    </cofactor>
    <text evidence="9">Binds 1 zinc ion per homodimer.</text>
</comment>
<evidence type="ECO:0000259" key="11">
    <source>
        <dbReference type="PROSITE" id="PS51131"/>
    </source>
</evidence>
<dbReference type="Gene3D" id="1.10.287.510">
    <property type="entry name" value="Helix hairpin bin"/>
    <property type="match status" value="1"/>
</dbReference>
<evidence type="ECO:0000256" key="1">
    <source>
        <dbReference type="ARBA" id="ARBA00022723"/>
    </source>
</evidence>
<evidence type="ECO:0000256" key="9">
    <source>
        <dbReference type="HAMAP-Rule" id="MF_00449"/>
    </source>
</evidence>
<feature type="domain" description="Zinc-hook" evidence="11">
    <location>
        <begin position="379"/>
        <end position="478"/>
    </location>
</feature>
<proteinExistence type="inferred from homology"/>
<comment type="caution">
    <text evidence="9">Lacks conserved residue(s) required for the propagation of feature annotation.</text>
</comment>
<feature type="binding site" evidence="9">
    <location>
        <position position="12"/>
    </location>
    <ligand>
        <name>ATP</name>
        <dbReference type="ChEBI" id="CHEBI:30616"/>
    </ligand>
</feature>
<dbReference type="GO" id="GO:0016887">
    <property type="term" value="F:ATP hydrolysis activity"/>
    <property type="evidence" value="ECO:0007669"/>
    <property type="project" value="UniProtKB-UniRule"/>
</dbReference>